<dbReference type="AlphaFoldDB" id="A0A0A2V6N7"/>
<reference evidence="2 3" key="1">
    <citation type="journal article" date="2011" name="PLoS Genet.">
        <title>Comparative genomic analysis of human fungal pathogens causing paracoccidioidomycosis.</title>
        <authorList>
            <person name="Desjardins C.A."/>
            <person name="Champion M.D."/>
            <person name="Holder J.W."/>
            <person name="Muszewska A."/>
            <person name="Goldberg J."/>
            <person name="Bailao A.M."/>
            <person name="Brigido M.M."/>
            <person name="Ferreira M.E."/>
            <person name="Garcia A.M."/>
            <person name="Grynberg M."/>
            <person name="Gujja S."/>
            <person name="Heiman D.I."/>
            <person name="Henn M.R."/>
            <person name="Kodira C.D."/>
            <person name="Leon-Narvaez H."/>
            <person name="Longo L.V."/>
            <person name="Ma L.J."/>
            <person name="Malavazi I."/>
            <person name="Matsuo A.L."/>
            <person name="Morais F.V."/>
            <person name="Pereira M."/>
            <person name="Rodriguez-Brito S."/>
            <person name="Sakthikumar S."/>
            <person name="Salem-Izacc S.M."/>
            <person name="Sykes S.M."/>
            <person name="Teixeira M.M."/>
            <person name="Vallejo M.C."/>
            <person name="Walter M.E."/>
            <person name="Yandava C."/>
            <person name="Young S."/>
            <person name="Zeng Q."/>
            <person name="Zucker J."/>
            <person name="Felipe M.S."/>
            <person name="Goldman G.H."/>
            <person name="Haas B.J."/>
            <person name="McEwen J.G."/>
            <person name="Nino-Vega G."/>
            <person name="Puccia R."/>
            <person name="San-Blas G."/>
            <person name="Soares C.M."/>
            <person name="Birren B.W."/>
            <person name="Cuomo C.A."/>
        </authorList>
    </citation>
    <scope>NUCLEOTIDE SEQUENCE [LARGE SCALE GENOMIC DNA]</scope>
    <source>
        <strain evidence="3">ATCC MYA-826 / Pb01</strain>
    </source>
</reference>
<feature type="compositionally biased region" description="Basic and acidic residues" evidence="1">
    <location>
        <begin position="47"/>
        <end position="90"/>
    </location>
</feature>
<organism evidence="2 3">
    <name type="scientific">Paracoccidioides lutzii (strain ATCC MYA-826 / Pb01)</name>
    <name type="common">Paracoccidioides brasiliensis</name>
    <dbReference type="NCBI Taxonomy" id="502779"/>
    <lineage>
        <taxon>Eukaryota</taxon>
        <taxon>Fungi</taxon>
        <taxon>Dikarya</taxon>
        <taxon>Ascomycota</taxon>
        <taxon>Pezizomycotina</taxon>
        <taxon>Eurotiomycetes</taxon>
        <taxon>Eurotiomycetidae</taxon>
        <taxon>Onygenales</taxon>
        <taxon>Ajellomycetaceae</taxon>
        <taxon>Paracoccidioides</taxon>
    </lineage>
</organism>
<gene>
    <name evidence="2" type="ORF">PAAG_11486</name>
</gene>
<dbReference type="GeneID" id="26970471"/>
<dbReference type="HOGENOM" id="CLU_1886389_0_0_1"/>
<keyword evidence="3" id="KW-1185">Reference proteome</keyword>
<dbReference type="Proteomes" id="UP000002059">
    <property type="component" value="Partially assembled WGS sequence"/>
</dbReference>
<dbReference type="RefSeq" id="XP_015703261.1">
    <property type="nucleotide sequence ID" value="XM_015847129.1"/>
</dbReference>
<evidence type="ECO:0000313" key="3">
    <source>
        <dbReference type="Proteomes" id="UP000002059"/>
    </source>
</evidence>
<proteinExistence type="predicted"/>
<name>A0A0A2V6N7_PARBA</name>
<feature type="compositionally biased region" description="Gly residues" evidence="1">
    <location>
        <begin position="92"/>
        <end position="101"/>
    </location>
</feature>
<dbReference type="EMBL" id="KN293996">
    <property type="protein sequence ID" value="KGQ01765.1"/>
    <property type="molecule type" value="Genomic_DNA"/>
</dbReference>
<dbReference type="OrthoDB" id="10566031at2759"/>
<dbReference type="VEuPathDB" id="FungiDB:PAAG_11486"/>
<protein>
    <submittedName>
        <fullName evidence="2">Uncharacterized protein</fullName>
    </submittedName>
</protein>
<evidence type="ECO:0000313" key="2">
    <source>
        <dbReference type="EMBL" id="KGQ01765.1"/>
    </source>
</evidence>
<dbReference type="KEGG" id="pbl:PAAG_11486"/>
<accession>A0A0A2V6N7</accession>
<sequence length="135" mass="15131">MDLTVGKMRRGVLSRGSLAVVTTEGGTMCDKRTEWKGVAENKMTMRMVREPEDKATDDRRQTTGDRRQTRDERRDAWAEERALESSRETGEEGMGPGGRGGGGKERDFVWGRGGGGGPLMEEKEGKVFYIKTWKE</sequence>
<feature type="region of interest" description="Disordered" evidence="1">
    <location>
        <begin position="39"/>
        <end position="124"/>
    </location>
</feature>
<evidence type="ECO:0000256" key="1">
    <source>
        <dbReference type="SAM" id="MobiDB-lite"/>
    </source>
</evidence>